<feature type="transmembrane region" description="Helical" evidence="1">
    <location>
        <begin position="28"/>
        <end position="47"/>
    </location>
</feature>
<dbReference type="EMBL" id="FQUW01000010">
    <property type="protein sequence ID" value="SHE87756.1"/>
    <property type="molecule type" value="Genomic_DNA"/>
</dbReference>
<protein>
    <submittedName>
        <fullName evidence="2">Uncharacterized protein</fullName>
    </submittedName>
</protein>
<name>A0A1M4X2R5_9FIRM</name>
<keyword evidence="1" id="KW-0472">Membrane</keyword>
<evidence type="ECO:0000256" key="1">
    <source>
        <dbReference type="SAM" id="Phobius"/>
    </source>
</evidence>
<keyword evidence="3" id="KW-1185">Reference proteome</keyword>
<dbReference type="AlphaFoldDB" id="A0A1M4X2R5"/>
<proteinExistence type="predicted"/>
<sequence length="53" mass="5857">MGEWGYPPDRDFPEEADDPGLLSDLVDVMGSFVSGALIVVWLSRLLGPVMGWY</sequence>
<reference evidence="3" key="1">
    <citation type="submission" date="2016-11" db="EMBL/GenBank/DDBJ databases">
        <authorList>
            <person name="Varghese N."/>
            <person name="Submissions S."/>
        </authorList>
    </citation>
    <scope>NUCLEOTIDE SEQUENCE [LARGE SCALE GENOMIC DNA]</scope>
    <source>
        <strain evidence="3">DSM 11792</strain>
    </source>
</reference>
<dbReference type="Proteomes" id="UP000184196">
    <property type="component" value="Unassembled WGS sequence"/>
</dbReference>
<accession>A0A1M4X2R5</accession>
<organism evidence="2 3">
    <name type="scientific">Desulfofundulus australicus DSM 11792</name>
    <dbReference type="NCBI Taxonomy" id="1121425"/>
    <lineage>
        <taxon>Bacteria</taxon>
        <taxon>Bacillati</taxon>
        <taxon>Bacillota</taxon>
        <taxon>Clostridia</taxon>
        <taxon>Eubacteriales</taxon>
        <taxon>Peptococcaceae</taxon>
        <taxon>Desulfofundulus</taxon>
    </lineage>
</organism>
<evidence type="ECO:0000313" key="3">
    <source>
        <dbReference type="Proteomes" id="UP000184196"/>
    </source>
</evidence>
<keyword evidence="1" id="KW-0812">Transmembrane</keyword>
<keyword evidence="1" id="KW-1133">Transmembrane helix</keyword>
<gene>
    <name evidence="2" type="ORF">SAMN02745218_00971</name>
</gene>
<evidence type="ECO:0000313" key="2">
    <source>
        <dbReference type="EMBL" id="SHE87756.1"/>
    </source>
</evidence>